<evidence type="ECO:0000313" key="1">
    <source>
        <dbReference type="EMBL" id="QHS96547.1"/>
    </source>
</evidence>
<reference evidence="1" key="1">
    <citation type="journal article" date="2020" name="Nature">
        <title>Giant virus diversity and host interactions through global metagenomics.</title>
        <authorList>
            <person name="Schulz F."/>
            <person name="Roux S."/>
            <person name="Paez-Espino D."/>
            <person name="Jungbluth S."/>
            <person name="Walsh D.A."/>
            <person name="Denef V.J."/>
            <person name="McMahon K.D."/>
            <person name="Konstantinidis K.T."/>
            <person name="Eloe-Fadrosh E.A."/>
            <person name="Kyrpides N.C."/>
            <person name="Woyke T."/>
        </authorList>
    </citation>
    <scope>NUCLEOTIDE SEQUENCE</scope>
    <source>
        <strain evidence="1">GVMAG-M-3300020166-18</strain>
    </source>
</reference>
<accession>A0A6C0BW50</accession>
<name>A0A6C0BW50_9ZZZZ</name>
<dbReference type="AlphaFoldDB" id="A0A6C0BW50"/>
<organism evidence="1">
    <name type="scientific">viral metagenome</name>
    <dbReference type="NCBI Taxonomy" id="1070528"/>
    <lineage>
        <taxon>unclassified sequences</taxon>
        <taxon>metagenomes</taxon>
        <taxon>organismal metagenomes</taxon>
    </lineage>
</organism>
<protein>
    <submittedName>
        <fullName evidence="1">Uncharacterized protein</fullName>
    </submittedName>
</protein>
<sequence>MDIHANNIGENELPKSICPWIEGSMAEFIDNAEYIYILFRIFF</sequence>
<proteinExistence type="predicted"/>
<dbReference type="EMBL" id="MN739271">
    <property type="protein sequence ID" value="QHS96547.1"/>
    <property type="molecule type" value="Genomic_DNA"/>
</dbReference>